<evidence type="ECO:0000256" key="2">
    <source>
        <dbReference type="ARBA" id="ARBA00023002"/>
    </source>
</evidence>
<organism evidence="4 5">
    <name type="scientific">Actinomyces weissii</name>
    <dbReference type="NCBI Taxonomy" id="675090"/>
    <lineage>
        <taxon>Bacteria</taxon>
        <taxon>Bacillati</taxon>
        <taxon>Actinomycetota</taxon>
        <taxon>Actinomycetes</taxon>
        <taxon>Actinomycetales</taxon>
        <taxon>Actinomycetaceae</taxon>
        <taxon>Actinomyces</taxon>
    </lineage>
</organism>
<dbReference type="PIRSF" id="PIRSF000126">
    <property type="entry name" value="11-beta-HSD1"/>
    <property type="match status" value="1"/>
</dbReference>
<dbReference type="PANTHER" id="PTHR44196">
    <property type="entry name" value="DEHYDROGENASE/REDUCTASE SDR FAMILY MEMBER 7B"/>
    <property type="match status" value="1"/>
</dbReference>
<dbReference type="InterPro" id="IPR036291">
    <property type="entry name" value="NAD(P)-bd_dom_sf"/>
</dbReference>
<dbReference type="PANTHER" id="PTHR44196:SF2">
    <property type="entry name" value="SHORT-CHAIN DEHYDROGENASE-RELATED"/>
    <property type="match status" value="1"/>
</dbReference>
<sequence length="283" mass="29866">MGTALITGASSGIGKELAWQLAAAGHDLVLVARDEQRLQLLAEELTQVAGVGVQVLPADLATAAGLELVAERLRTGAPLRGRERLTSGGAPCEVAPHTAADVAGRCVDLLVNNAGFAVGQPFVGGRLEQELAALEVMVRAVLVLTHAAVPGMVSRGYGAVLNVSSMVALTAMGTYAAHKSWVRTFTEGLASELRGTGVTATCVHPGLTRTEFHQRAGKPEDAWPDLAWLDVEQVATAALAAVRRGQVLCTPSLRYRTANAVLRVAPRWLVRRVAGHSDERMQY</sequence>
<evidence type="ECO:0000313" key="4">
    <source>
        <dbReference type="EMBL" id="QQM67576.1"/>
    </source>
</evidence>
<dbReference type="Proteomes" id="UP000595895">
    <property type="component" value="Chromosome"/>
</dbReference>
<dbReference type="InterPro" id="IPR002347">
    <property type="entry name" value="SDR_fam"/>
</dbReference>
<evidence type="ECO:0000256" key="1">
    <source>
        <dbReference type="ARBA" id="ARBA00006484"/>
    </source>
</evidence>
<reference evidence="4 5" key="1">
    <citation type="submission" date="2020-12" db="EMBL/GenBank/DDBJ databases">
        <authorList>
            <person name="Zhou J."/>
        </authorList>
    </citation>
    <scope>NUCLEOTIDE SEQUENCE [LARGE SCALE GENOMIC DNA]</scope>
    <source>
        <strain evidence="4 5">CCUG 61299</strain>
    </source>
</reference>
<proteinExistence type="inferred from homology"/>
<keyword evidence="5" id="KW-1185">Reference proteome</keyword>
<dbReference type="CDD" id="cd05233">
    <property type="entry name" value="SDR_c"/>
    <property type="match status" value="1"/>
</dbReference>
<accession>A0A7T7S229</accession>
<dbReference type="Pfam" id="PF00106">
    <property type="entry name" value="adh_short"/>
    <property type="match status" value="2"/>
</dbReference>
<dbReference type="RefSeq" id="WP_200276278.1">
    <property type="nucleotide sequence ID" value="NZ_CP066802.1"/>
</dbReference>
<dbReference type="GO" id="GO:0016020">
    <property type="term" value="C:membrane"/>
    <property type="evidence" value="ECO:0007669"/>
    <property type="project" value="TreeGrafter"/>
</dbReference>
<dbReference type="EMBL" id="CP066802">
    <property type="protein sequence ID" value="QQM67576.1"/>
    <property type="molecule type" value="Genomic_DNA"/>
</dbReference>
<evidence type="ECO:0000256" key="3">
    <source>
        <dbReference type="RuleBase" id="RU000363"/>
    </source>
</evidence>
<evidence type="ECO:0000313" key="5">
    <source>
        <dbReference type="Proteomes" id="UP000595895"/>
    </source>
</evidence>
<dbReference type="GO" id="GO:0016491">
    <property type="term" value="F:oxidoreductase activity"/>
    <property type="evidence" value="ECO:0007669"/>
    <property type="project" value="UniProtKB-KW"/>
</dbReference>
<dbReference type="PRINTS" id="PR00080">
    <property type="entry name" value="SDRFAMILY"/>
</dbReference>
<dbReference type="AlphaFoldDB" id="A0A7T7S229"/>
<dbReference type="KEGG" id="awe:JG540_01345"/>
<dbReference type="PRINTS" id="PR00081">
    <property type="entry name" value="GDHRDH"/>
</dbReference>
<dbReference type="Gene3D" id="3.40.50.720">
    <property type="entry name" value="NAD(P)-binding Rossmann-like Domain"/>
    <property type="match status" value="1"/>
</dbReference>
<gene>
    <name evidence="4" type="ORF">JG540_01345</name>
</gene>
<keyword evidence="2" id="KW-0560">Oxidoreductase</keyword>
<comment type="similarity">
    <text evidence="1 3">Belongs to the short-chain dehydrogenases/reductases (SDR) family.</text>
</comment>
<dbReference type="SUPFAM" id="SSF51735">
    <property type="entry name" value="NAD(P)-binding Rossmann-fold domains"/>
    <property type="match status" value="1"/>
</dbReference>
<name>A0A7T7S229_9ACTO</name>
<protein>
    <submittedName>
        <fullName evidence="4">SDR family oxidoreductase</fullName>
    </submittedName>
</protein>